<dbReference type="SUPFAM" id="SSF55874">
    <property type="entry name" value="ATPase domain of HSP90 chaperone/DNA topoisomerase II/histidine kinase"/>
    <property type="match status" value="1"/>
</dbReference>
<evidence type="ECO:0000259" key="9">
    <source>
        <dbReference type="PROSITE" id="PS50109"/>
    </source>
</evidence>
<protein>
    <recommendedName>
        <fullName evidence="2">histidine kinase</fullName>
        <ecNumber evidence="2">2.7.13.3</ecNumber>
    </recommendedName>
</protein>
<dbReference type="Proteomes" id="UP000064967">
    <property type="component" value="Chromosome"/>
</dbReference>
<dbReference type="PANTHER" id="PTHR42878:SF7">
    <property type="entry name" value="SENSOR HISTIDINE KINASE GLRK"/>
    <property type="match status" value="1"/>
</dbReference>
<dbReference type="Pfam" id="PF00512">
    <property type="entry name" value="HisKA"/>
    <property type="match status" value="1"/>
</dbReference>
<dbReference type="SUPFAM" id="SSF47384">
    <property type="entry name" value="Homodimeric domain of signal transducing histidine kinase"/>
    <property type="match status" value="1"/>
</dbReference>
<comment type="catalytic activity">
    <reaction evidence="1">
        <text>ATP + protein L-histidine = ADP + protein N-phospho-L-histidine.</text>
        <dbReference type="EC" id="2.7.13.3"/>
    </reaction>
</comment>
<dbReference type="CDD" id="cd00075">
    <property type="entry name" value="HATPase"/>
    <property type="match status" value="1"/>
</dbReference>
<evidence type="ECO:0000256" key="1">
    <source>
        <dbReference type="ARBA" id="ARBA00000085"/>
    </source>
</evidence>
<dbReference type="InterPro" id="IPR003594">
    <property type="entry name" value="HATPase_dom"/>
</dbReference>
<keyword evidence="6 10" id="KW-0418">Kinase</keyword>
<keyword evidence="11" id="KW-1185">Reference proteome</keyword>
<evidence type="ECO:0000313" key="10">
    <source>
        <dbReference type="EMBL" id="AKV03997.1"/>
    </source>
</evidence>
<dbReference type="GO" id="GO:0000155">
    <property type="term" value="F:phosphorelay sensor kinase activity"/>
    <property type="evidence" value="ECO:0007669"/>
    <property type="project" value="InterPro"/>
</dbReference>
<dbReference type="Gene3D" id="1.10.287.130">
    <property type="match status" value="1"/>
</dbReference>
<sequence length="453" mass="49246">MGRRPFSPAKWLAFVVPLIVVVFVASHVLSVSAAGDLRGHAGRIERLGRRSQALSLVRGDLHRMGMSLGQAEQGDRFDRSRFDALRASMDANLLRLRIQTEPAEREQSALERDVEQDVRRAEETMERVATLLDAGDVRGATQIPSRKAVFDAEGTIERLTARQLEDAERESERIEDTDGRIKRVSTVLDGVAAGFASVLLVLAVNAARRHARLSEQASRLAEERAAELEIFAGRVAHDLRNPLANIALRAESGQKRFADQPNVVDEFARTANTADRMDRIIDGLLAFARAGGHPETNPSSVVCNVLSEVANDFVVEAERAHVELVVEPCPATFVACPEGPLSSIVGNLMRNAIKFVVDGPTSERRVVVRTALVGDRVRIQVEDTGPGIPTGMEQTIFEPFVRAPMSRARPGLGLGLATVKRLVEAYRGTVTVRSGAAGLGTCFEVELPTATEA</sequence>
<evidence type="ECO:0000256" key="8">
    <source>
        <dbReference type="ARBA" id="ARBA00023012"/>
    </source>
</evidence>
<dbReference type="PANTHER" id="PTHR42878">
    <property type="entry name" value="TWO-COMPONENT HISTIDINE KINASE"/>
    <property type="match status" value="1"/>
</dbReference>
<dbReference type="KEGG" id="llu:AKJ09_10660"/>
<dbReference type="SMART" id="SM00388">
    <property type="entry name" value="HisKA"/>
    <property type="match status" value="1"/>
</dbReference>
<dbReference type="InterPro" id="IPR036890">
    <property type="entry name" value="HATPase_C_sf"/>
</dbReference>
<reference evidence="10 11" key="1">
    <citation type="submission" date="2015-08" db="EMBL/GenBank/DDBJ databases">
        <authorList>
            <person name="Babu N.S."/>
            <person name="Beckwith C.J."/>
            <person name="Beseler K.G."/>
            <person name="Brison A."/>
            <person name="Carone J.V."/>
            <person name="Caskin T.P."/>
            <person name="Diamond M."/>
            <person name="Durham M.E."/>
            <person name="Foxe J.M."/>
            <person name="Go M."/>
            <person name="Henderson B.A."/>
            <person name="Jones I.B."/>
            <person name="McGettigan J.A."/>
            <person name="Micheletti S.J."/>
            <person name="Nasrallah M.E."/>
            <person name="Ortiz D."/>
            <person name="Piller C.R."/>
            <person name="Privatt S.R."/>
            <person name="Schneider S.L."/>
            <person name="Sharp S."/>
            <person name="Smith T.C."/>
            <person name="Stanton J.D."/>
            <person name="Ullery H.E."/>
            <person name="Wilson R.J."/>
            <person name="Serrano M.G."/>
            <person name="Buck G."/>
            <person name="Lee V."/>
            <person name="Wang Y."/>
            <person name="Carvalho R."/>
            <person name="Voegtly L."/>
            <person name="Shi R."/>
            <person name="Duckworth R."/>
            <person name="Johnson A."/>
            <person name="Loviza R."/>
            <person name="Walstead R."/>
            <person name="Shah Z."/>
            <person name="Kiflezghi M."/>
            <person name="Wade K."/>
            <person name="Ball S.L."/>
            <person name="Bradley K.W."/>
            <person name="Asai D.J."/>
            <person name="Bowman C.A."/>
            <person name="Russell D.A."/>
            <person name="Pope W.H."/>
            <person name="Jacobs-Sera D."/>
            <person name="Hendrix R.W."/>
            <person name="Hatfull G.F."/>
        </authorList>
    </citation>
    <scope>NUCLEOTIDE SEQUENCE [LARGE SCALE GENOMIC DNA]</scope>
    <source>
        <strain evidence="10 11">DSM 27648</strain>
    </source>
</reference>
<dbReference type="InterPro" id="IPR050351">
    <property type="entry name" value="BphY/WalK/GraS-like"/>
</dbReference>
<dbReference type="SMART" id="SM00387">
    <property type="entry name" value="HATPase_c"/>
    <property type="match status" value="1"/>
</dbReference>
<keyword evidence="8" id="KW-0902">Two-component regulatory system</keyword>
<dbReference type="GO" id="GO:0007234">
    <property type="term" value="P:osmosensory signaling via phosphorelay pathway"/>
    <property type="evidence" value="ECO:0007669"/>
    <property type="project" value="TreeGrafter"/>
</dbReference>
<dbReference type="GO" id="GO:0000156">
    <property type="term" value="F:phosphorelay response regulator activity"/>
    <property type="evidence" value="ECO:0007669"/>
    <property type="project" value="TreeGrafter"/>
</dbReference>
<evidence type="ECO:0000256" key="3">
    <source>
        <dbReference type="ARBA" id="ARBA00022553"/>
    </source>
</evidence>
<evidence type="ECO:0000256" key="6">
    <source>
        <dbReference type="ARBA" id="ARBA00022777"/>
    </source>
</evidence>
<keyword evidence="5" id="KW-0547">Nucleotide-binding</keyword>
<dbReference type="Pfam" id="PF02518">
    <property type="entry name" value="HATPase_c"/>
    <property type="match status" value="1"/>
</dbReference>
<dbReference type="InterPro" id="IPR005467">
    <property type="entry name" value="His_kinase_dom"/>
</dbReference>
<dbReference type="AlphaFoldDB" id="A0A0K1QEA2"/>
<dbReference type="STRING" id="1391654.AKJ09_10660"/>
<evidence type="ECO:0000256" key="5">
    <source>
        <dbReference type="ARBA" id="ARBA00022741"/>
    </source>
</evidence>
<proteinExistence type="predicted"/>
<dbReference type="EMBL" id="CP012333">
    <property type="protein sequence ID" value="AKV03997.1"/>
    <property type="molecule type" value="Genomic_DNA"/>
</dbReference>
<dbReference type="PRINTS" id="PR00344">
    <property type="entry name" value="BCTRLSENSOR"/>
</dbReference>
<evidence type="ECO:0000256" key="4">
    <source>
        <dbReference type="ARBA" id="ARBA00022679"/>
    </source>
</evidence>
<keyword evidence="3" id="KW-0597">Phosphoprotein</keyword>
<keyword evidence="7" id="KW-0067">ATP-binding</keyword>
<dbReference type="RefSeq" id="WP_146654672.1">
    <property type="nucleotide sequence ID" value="NZ_CP012333.1"/>
</dbReference>
<dbReference type="InterPro" id="IPR004358">
    <property type="entry name" value="Sig_transdc_His_kin-like_C"/>
</dbReference>
<organism evidence="10 11">
    <name type="scientific">Labilithrix luteola</name>
    <dbReference type="NCBI Taxonomy" id="1391654"/>
    <lineage>
        <taxon>Bacteria</taxon>
        <taxon>Pseudomonadati</taxon>
        <taxon>Myxococcota</taxon>
        <taxon>Polyangia</taxon>
        <taxon>Polyangiales</taxon>
        <taxon>Labilitrichaceae</taxon>
        <taxon>Labilithrix</taxon>
    </lineage>
</organism>
<name>A0A0K1QEA2_9BACT</name>
<keyword evidence="4" id="KW-0808">Transferase</keyword>
<dbReference type="GO" id="GO:0030295">
    <property type="term" value="F:protein kinase activator activity"/>
    <property type="evidence" value="ECO:0007669"/>
    <property type="project" value="TreeGrafter"/>
</dbReference>
<evidence type="ECO:0000313" key="11">
    <source>
        <dbReference type="Proteomes" id="UP000064967"/>
    </source>
</evidence>
<evidence type="ECO:0000256" key="7">
    <source>
        <dbReference type="ARBA" id="ARBA00022840"/>
    </source>
</evidence>
<dbReference type="GO" id="GO:0005524">
    <property type="term" value="F:ATP binding"/>
    <property type="evidence" value="ECO:0007669"/>
    <property type="project" value="UniProtKB-KW"/>
</dbReference>
<dbReference type="OrthoDB" id="5470630at2"/>
<dbReference type="CDD" id="cd00082">
    <property type="entry name" value="HisKA"/>
    <property type="match status" value="1"/>
</dbReference>
<dbReference type="EC" id="2.7.13.3" evidence="2"/>
<gene>
    <name evidence="10" type="ORF">AKJ09_10660</name>
</gene>
<dbReference type="InterPro" id="IPR036097">
    <property type="entry name" value="HisK_dim/P_sf"/>
</dbReference>
<dbReference type="PROSITE" id="PS50109">
    <property type="entry name" value="HIS_KIN"/>
    <property type="match status" value="1"/>
</dbReference>
<feature type="domain" description="Histidine kinase" evidence="9">
    <location>
        <begin position="234"/>
        <end position="451"/>
    </location>
</feature>
<evidence type="ECO:0000256" key="2">
    <source>
        <dbReference type="ARBA" id="ARBA00012438"/>
    </source>
</evidence>
<accession>A0A0K1QEA2</accession>
<dbReference type="Gene3D" id="3.30.565.10">
    <property type="entry name" value="Histidine kinase-like ATPase, C-terminal domain"/>
    <property type="match status" value="1"/>
</dbReference>
<dbReference type="InterPro" id="IPR003661">
    <property type="entry name" value="HisK_dim/P_dom"/>
</dbReference>